<dbReference type="EMBL" id="LSBI01000001">
    <property type="protein sequence ID" value="OAQ93908.1"/>
    <property type="molecule type" value="Genomic_DNA"/>
</dbReference>
<reference evidence="2 3" key="1">
    <citation type="submission" date="2016-02" db="EMBL/GenBank/DDBJ databases">
        <title>Biosynthesis of antibiotic leucinostatins and their inhibition on Phytophthora in bio-control Purpureocillium lilacinum.</title>
        <authorList>
            <person name="Wang G."/>
            <person name="Liu Z."/>
            <person name="Lin R."/>
            <person name="Li E."/>
            <person name="Mao Z."/>
            <person name="Ling J."/>
            <person name="Yin W."/>
            <person name="Xie B."/>
        </authorList>
    </citation>
    <scope>NUCLEOTIDE SEQUENCE [LARGE SCALE GENOMIC DNA]</scope>
    <source>
        <strain evidence="2">PLFJ-1</strain>
    </source>
</reference>
<dbReference type="Proteomes" id="UP000078340">
    <property type="component" value="Unassembled WGS sequence"/>
</dbReference>
<proteinExistence type="predicted"/>
<evidence type="ECO:0000259" key="1">
    <source>
        <dbReference type="Pfam" id="PF01636"/>
    </source>
</evidence>
<dbReference type="InterPro" id="IPR051678">
    <property type="entry name" value="AGP_Transferase"/>
</dbReference>
<dbReference type="Gene3D" id="3.90.1200.10">
    <property type="match status" value="1"/>
</dbReference>
<accession>A0A179HWQ0</accession>
<dbReference type="OMA" id="HIWLERD"/>
<evidence type="ECO:0000313" key="3">
    <source>
        <dbReference type="Proteomes" id="UP000078340"/>
    </source>
</evidence>
<protein>
    <submittedName>
        <fullName evidence="2">Protein kinase-like domain</fullName>
    </submittedName>
</protein>
<keyword evidence="2" id="KW-0808">Transferase</keyword>
<gene>
    <name evidence="2" type="ORF">VFPFJ_00016</name>
</gene>
<dbReference type="PANTHER" id="PTHR21310">
    <property type="entry name" value="AMINOGLYCOSIDE PHOSPHOTRANSFERASE-RELATED-RELATED"/>
    <property type="match status" value="1"/>
</dbReference>
<keyword evidence="2" id="KW-0418">Kinase</keyword>
<dbReference type="AlphaFoldDB" id="A0A179HWQ0"/>
<dbReference type="InterPro" id="IPR002575">
    <property type="entry name" value="Aminoglycoside_PTrfase"/>
</dbReference>
<dbReference type="PANTHER" id="PTHR21310:SF37">
    <property type="entry name" value="AMINOGLYCOSIDE PHOSPHOTRANSFERASE DOMAIN-CONTAINING PROTEIN"/>
    <property type="match status" value="1"/>
</dbReference>
<sequence length="448" mass="52539">MASFDAIAVAHNDKERGKFIRKLIDERDEIVAFVDHRLGWGGAGQYSQFLKGSFNISFVIENKGNGYKVLIRFPLPGRTYEQWREEKVRNEVMVIAYLREHTTIPLPRVLAWGLAGESPEQLGPFIIMEFIKGIDLDEVLKQPTENDQEEVILNPDIDEASLDIVYDQIAEYMVQLSRLRFPRIGAVSDNTSWHQTITGRPLTFDMNELVTNTGYPADKFPSTPFDRTRDYFEALSGIHFTHLWSHRNLATSDVDARWRFLARHRFRQLIPKYCNEGDSFRLFGDDFRPANILVDPVTFKITAVLDFEFTNAMPAQFTYDPPWWLLLLAPHIWLERDKKEEFLRRFVPRMEQFIRAVERAEARSSSTEEPFLSTRMRNSWKTGQFWFDYAARRSMDVDVVYWHVLHRMHGNEGSLDKETRDEMEDVVQMKMKQFKAYEEEELKGVQVA</sequence>
<dbReference type="Pfam" id="PF01636">
    <property type="entry name" value="APH"/>
    <property type="match status" value="1"/>
</dbReference>
<dbReference type="SUPFAM" id="SSF56112">
    <property type="entry name" value="Protein kinase-like (PK-like)"/>
    <property type="match status" value="1"/>
</dbReference>
<evidence type="ECO:0000313" key="2">
    <source>
        <dbReference type="EMBL" id="OAQ93908.1"/>
    </source>
</evidence>
<comment type="caution">
    <text evidence="2">The sequence shown here is derived from an EMBL/GenBank/DDBJ whole genome shotgun (WGS) entry which is preliminary data.</text>
</comment>
<feature type="domain" description="Aminoglycoside phosphotransferase" evidence="1">
    <location>
        <begin position="68"/>
        <end position="314"/>
    </location>
</feature>
<dbReference type="GO" id="GO:0016301">
    <property type="term" value="F:kinase activity"/>
    <property type="evidence" value="ECO:0007669"/>
    <property type="project" value="UniProtKB-KW"/>
</dbReference>
<organism evidence="2 3">
    <name type="scientific">Purpureocillium lilacinum</name>
    <name type="common">Paecilomyces lilacinus</name>
    <dbReference type="NCBI Taxonomy" id="33203"/>
    <lineage>
        <taxon>Eukaryota</taxon>
        <taxon>Fungi</taxon>
        <taxon>Dikarya</taxon>
        <taxon>Ascomycota</taxon>
        <taxon>Pezizomycotina</taxon>
        <taxon>Sordariomycetes</taxon>
        <taxon>Hypocreomycetidae</taxon>
        <taxon>Hypocreales</taxon>
        <taxon>Ophiocordycipitaceae</taxon>
        <taxon>Purpureocillium</taxon>
    </lineage>
</organism>
<name>A0A179HWQ0_PURLI</name>
<dbReference type="InterPro" id="IPR011009">
    <property type="entry name" value="Kinase-like_dom_sf"/>
</dbReference>